<feature type="chain" id="PRO_5040899823" description="GH16 domain-containing protein" evidence="1">
    <location>
        <begin position="20"/>
        <end position="326"/>
    </location>
</feature>
<dbReference type="InterPro" id="IPR000757">
    <property type="entry name" value="Beta-glucanase-like"/>
</dbReference>
<dbReference type="CDD" id="cd02181">
    <property type="entry name" value="GH16_fungal_Lam16A_glucanase"/>
    <property type="match status" value="1"/>
</dbReference>
<dbReference type="PROSITE" id="PS51762">
    <property type="entry name" value="GH16_2"/>
    <property type="match status" value="1"/>
</dbReference>
<dbReference type="GO" id="GO:0004553">
    <property type="term" value="F:hydrolase activity, hydrolyzing O-glycosyl compounds"/>
    <property type="evidence" value="ECO:0007669"/>
    <property type="project" value="InterPro"/>
</dbReference>
<dbReference type="Pfam" id="PF26113">
    <property type="entry name" value="GH16_XgeA"/>
    <property type="match status" value="1"/>
</dbReference>
<feature type="domain" description="GH16" evidence="2">
    <location>
        <begin position="28"/>
        <end position="287"/>
    </location>
</feature>
<dbReference type="Gene3D" id="2.60.120.200">
    <property type="match status" value="1"/>
</dbReference>
<protein>
    <recommendedName>
        <fullName evidence="2">GH16 domain-containing protein</fullName>
    </recommendedName>
</protein>
<evidence type="ECO:0000256" key="1">
    <source>
        <dbReference type="SAM" id="SignalP"/>
    </source>
</evidence>
<dbReference type="Proteomes" id="UP001140453">
    <property type="component" value="Unassembled WGS sequence"/>
</dbReference>
<feature type="signal peptide" evidence="1">
    <location>
        <begin position="1"/>
        <end position="19"/>
    </location>
</feature>
<name>A0A9W9CZP9_9PEZI</name>
<dbReference type="AlphaFoldDB" id="A0A9W9CZP9"/>
<keyword evidence="4" id="KW-1185">Reference proteome</keyword>
<dbReference type="EMBL" id="JAPEVB010000002">
    <property type="protein sequence ID" value="KAJ4394811.1"/>
    <property type="molecule type" value="Genomic_DNA"/>
</dbReference>
<accession>A0A9W9CZP9</accession>
<dbReference type="SUPFAM" id="SSF49899">
    <property type="entry name" value="Concanavalin A-like lectins/glucanases"/>
    <property type="match status" value="1"/>
</dbReference>
<keyword evidence="1" id="KW-0732">Signal</keyword>
<evidence type="ECO:0000313" key="4">
    <source>
        <dbReference type="Proteomes" id="UP001140453"/>
    </source>
</evidence>
<reference evidence="3" key="1">
    <citation type="submission" date="2022-10" db="EMBL/GenBank/DDBJ databases">
        <title>Tapping the CABI collections for fungal endophytes: first genome assemblies for Collariella, Neodidymelliopsis, Ascochyta clinopodiicola, Didymella pomorum, Didymosphaeria variabile, Neocosmospora piperis and Neocucurbitaria cava.</title>
        <authorList>
            <person name="Hill R."/>
        </authorList>
    </citation>
    <scope>NUCLEOTIDE SEQUENCE</scope>
    <source>
        <strain evidence="3">IMI 355082</strain>
    </source>
</reference>
<organism evidence="3 4">
    <name type="scientific">Gnomoniopsis smithogilvyi</name>
    <dbReference type="NCBI Taxonomy" id="1191159"/>
    <lineage>
        <taxon>Eukaryota</taxon>
        <taxon>Fungi</taxon>
        <taxon>Dikarya</taxon>
        <taxon>Ascomycota</taxon>
        <taxon>Pezizomycotina</taxon>
        <taxon>Sordariomycetes</taxon>
        <taxon>Sordariomycetidae</taxon>
        <taxon>Diaporthales</taxon>
        <taxon>Gnomoniaceae</taxon>
        <taxon>Gnomoniopsis</taxon>
    </lineage>
</organism>
<comment type="caution">
    <text evidence="3">The sequence shown here is derived from an EMBL/GenBank/DDBJ whole genome shotgun (WGS) entry which is preliminary data.</text>
</comment>
<sequence length="326" mass="34697">MASLSALWPLALFVTLATATSYTISETYDSTNFFTNFDFFSTADPTHGFVTYQTQAAAVSLGLAKVVNGNQVYIGVDNSTTLGNNSTGMPSVRLQSKSTYNKMLLVADIVHMPFACGAWPSLWTWADPWPNNGEIDIIEGVNSQSTNAMTLHTSATCQVTTGTQLSTSAFVTGTDCNAPGTGSTGCQQHGTSTANYGAEFNAGGGGAYVMEWTSSAISIWFLPRTSISDSLDGDTLDVSVLGTPLVQFVSNADAGGCDFDQHFVDHRITIDTTFCGDWAGSQDTWSADATCSAKGNSCESWVKGAGPEEWSEVYWLFNSIKVYTSG</sequence>
<dbReference type="GO" id="GO:0009251">
    <property type="term" value="P:glucan catabolic process"/>
    <property type="evidence" value="ECO:0007669"/>
    <property type="project" value="TreeGrafter"/>
</dbReference>
<dbReference type="PANTHER" id="PTHR10963:SF24">
    <property type="entry name" value="GLYCOSIDASE C21B10.07-RELATED"/>
    <property type="match status" value="1"/>
</dbReference>
<evidence type="ECO:0000313" key="3">
    <source>
        <dbReference type="EMBL" id="KAJ4394811.1"/>
    </source>
</evidence>
<dbReference type="InterPro" id="IPR050546">
    <property type="entry name" value="Glycosyl_Hydrlase_16"/>
</dbReference>
<dbReference type="OrthoDB" id="192832at2759"/>
<proteinExistence type="predicted"/>
<evidence type="ECO:0000259" key="2">
    <source>
        <dbReference type="PROSITE" id="PS51762"/>
    </source>
</evidence>
<dbReference type="InterPro" id="IPR013320">
    <property type="entry name" value="ConA-like_dom_sf"/>
</dbReference>
<gene>
    <name evidence="3" type="ORF">N0V93_004031</name>
</gene>
<dbReference type="PANTHER" id="PTHR10963">
    <property type="entry name" value="GLYCOSYL HYDROLASE-RELATED"/>
    <property type="match status" value="1"/>
</dbReference>